<reference evidence="3" key="2">
    <citation type="submission" date="2023-10" db="EMBL/GenBank/DDBJ databases">
        <authorList>
            <person name="Choi B."/>
        </authorList>
    </citation>
    <scope>NUCLEOTIDE SEQUENCE</scope>
    <source>
        <strain evidence="3">UMB0763</strain>
    </source>
</reference>
<keyword evidence="1" id="KW-0732">Signal</keyword>
<evidence type="ECO:0000313" key="3">
    <source>
        <dbReference type="EMBL" id="WOT02347.1"/>
    </source>
</evidence>
<evidence type="ECO:0000313" key="4">
    <source>
        <dbReference type="Proteomes" id="UP000234560"/>
    </source>
</evidence>
<dbReference type="CDD" id="cd06259">
    <property type="entry name" value="YdcF-like"/>
    <property type="match status" value="1"/>
</dbReference>
<dbReference type="InterPro" id="IPR003848">
    <property type="entry name" value="DUF218"/>
</dbReference>
<dbReference type="PANTHER" id="PTHR30336">
    <property type="entry name" value="INNER MEMBRANE PROTEIN, PROBABLE PERMEASE"/>
    <property type="match status" value="1"/>
</dbReference>
<dbReference type="KEGG" id="cpyr:CYJ47_00785"/>
<proteinExistence type="predicted"/>
<dbReference type="InterPro" id="IPR051599">
    <property type="entry name" value="Cell_Envelope_Assoc"/>
</dbReference>
<dbReference type="GO" id="GO:0005886">
    <property type="term" value="C:plasma membrane"/>
    <property type="evidence" value="ECO:0007669"/>
    <property type="project" value="TreeGrafter"/>
</dbReference>
<dbReference type="RefSeq" id="WP_180805613.1">
    <property type="nucleotide sequence ID" value="NZ_CAMYCO010000026.1"/>
</dbReference>
<accession>A0AAF1BWE2</accession>
<evidence type="ECO:0000259" key="2">
    <source>
        <dbReference type="Pfam" id="PF02698"/>
    </source>
</evidence>
<reference evidence="3" key="1">
    <citation type="submission" date="2017-12" db="EMBL/GenBank/DDBJ databases">
        <authorList>
            <person name="Thomas-White K."/>
            <person name="Wolfe A.J."/>
        </authorList>
    </citation>
    <scope>NUCLEOTIDE SEQUENCE</scope>
    <source>
        <strain evidence="3">UMB0763</strain>
    </source>
</reference>
<sequence>MVSPLLPAVLAAAMTFVSAPPTPTDVALAAGVVAPALCNGSRGTPVCEGASLRERLLAPPADLADVSPTAPIVVLGKAMGPDGLPTDELVARVRAGAALADSRPEAPLVVTGTPGETAFMRGALTGRRVLVEDASHTTLSNARNTRAMIPDSREIIIVTSDYHARRALADFRLAFGPDTRIAVYPVAIPGAAPEPEANAYRDAALWLAGFIV</sequence>
<dbReference type="InterPro" id="IPR014729">
    <property type="entry name" value="Rossmann-like_a/b/a_fold"/>
</dbReference>
<name>A0AAF1BWE2_9CORY</name>
<dbReference type="Pfam" id="PF02698">
    <property type="entry name" value="DUF218"/>
    <property type="match status" value="1"/>
</dbReference>
<dbReference type="AlphaFoldDB" id="A0AAF1BWE2"/>
<dbReference type="PANTHER" id="PTHR30336:SF20">
    <property type="entry name" value="DUF218 DOMAIN-CONTAINING PROTEIN"/>
    <property type="match status" value="1"/>
</dbReference>
<dbReference type="EMBL" id="CP136958">
    <property type="protein sequence ID" value="WOT02347.1"/>
    <property type="molecule type" value="Genomic_DNA"/>
</dbReference>
<dbReference type="Proteomes" id="UP000234560">
    <property type="component" value="Chromosome"/>
</dbReference>
<organism evidence="3 4">
    <name type="scientific">Corynebacterium pyruviciproducens</name>
    <dbReference type="NCBI Taxonomy" id="598660"/>
    <lineage>
        <taxon>Bacteria</taxon>
        <taxon>Bacillati</taxon>
        <taxon>Actinomycetota</taxon>
        <taxon>Actinomycetes</taxon>
        <taxon>Mycobacteriales</taxon>
        <taxon>Corynebacteriaceae</taxon>
        <taxon>Corynebacterium</taxon>
    </lineage>
</organism>
<evidence type="ECO:0000256" key="1">
    <source>
        <dbReference type="SAM" id="SignalP"/>
    </source>
</evidence>
<feature type="signal peptide" evidence="1">
    <location>
        <begin position="1"/>
        <end position="19"/>
    </location>
</feature>
<gene>
    <name evidence="3" type="ORF">CYJ47_00785</name>
</gene>
<dbReference type="Gene3D" id="3.40.50.620">
    <property type="entry name" value="HUPs"/>
    <property type="match status" value="1"/>
</dbReference>
<feature type="chain" id="PRO_5042121922" evidence="1">
    <location>
        <begin position="20"/>
        <end position="212"/>
    </location>
</feature>
<feature type="domain" description="DUF218" evidence="2">
    <location>
        <begin position="72"/>
        <end position="192"/>
    </location>
</feature>
<protein>
    <submittedName>
        <fullName evidence="3">YdcF family protein</fullName>
    </submittedName>
</protein>